<name>U4LA58_PYROM</name>
<reference evidence="1 2" key="1">
    <citation type="journal article" date="2013" name="PLoS Genet.">
        <title>The genome and development-dependent transcriptomes of Pyronema confluens: a window into fungal evolution.</title>
        <authorList>
            <person name="Traeger S."/>
            <person name="Altegoer F."/>
            <person name="Freitag M."/>
            <person name="Gabaldon T."/>
            <person name="Kempken F."/>
            <person name="Kumar A."/>
            <person name="Marcet-Houben M."/>
            <person name="Poggeler S."/>
            <person name="Stajich J.E."/>
            <person name="Nowrousian M."/>
        </authorList>
    </citation>
    <scope>NUCLEOTIDE SEQUENCE [LARGE SCALE GENOMIC DNA]</scope>
    <source>
        <strain evidence="2">CBS 100304</strain>
        <tissue evidence="1">Vegetative mycelium</tissue>
    </source>
</reference>
<organism evidence="1 2">
    <name type="scientific">Pyronema omphalodes (strain CBS 100304)</name>
    <name type="common">Pyronema confluens</name>
    <dbReference type="NCBI Taxonomy" id="1076935"/>
    <lineage>
        <taxon>Eukaryota</taxon>
        <taxon>Fungi</taxon>
        <taxon>Dikarya</taxon>
        <taxon>Ascomycota</taxon>
        <taxon>Pezizomycotina</taxon>
        <taxon>Pezizomycetes</taxon>
        <taxon>Pezizales</taxon>
        <taxon>Pyronemataceae</taxon>
        <taxon>Pyronema</taxon>
    </lineage>
</organism>
<dbReference type="Proteomes" id="UP000018144">
    <property type="component" value="Unassembled WGS sequence"/>
</dbReference>
<evidence type="ECO:0000313" key="1">
    <source>
        <dbReference type="EMBL" id="CCX14905.1"/>
    </source>
</evidence>
<sequence>MQTRMAIVETNLGSVVSSIDSLRKSGENAFYFVMGTVVISFSIYDDCVERKTKEDVEAVEKRVMANIEAVEKRVMAEIKQTQGDVKKVNETVSEIKGSVDTLIQLLQDRKD</sequence>
<protein>
    <submittedName>
        <fullName evidence="1">Uncharacterized protein</fullName>
    </submittedName>
</protein>
<gene>
    <name evidence="1" type="ORF">PCON_01131</name>
</gene>
<proteinExistence type="predicted"/>
<evidence type="ECO:0000313" key="2">
    <source>
        <dbReference type="Proteomes" id="UP000018144"/>
    </source>
</evidence>
<dbReference type="AlphaFoldDB" id="U4LA58"/>
<accession>U4LA58</accession>
<dbReference type="EMBL" id="HF936073">
    <property type="protein sequence ID" value="CCX14905.1"/>
    <property type="molecule type" value="Genomic_DNA"/>
</dbReference>
<keyword evidence="2" id="KW-1185">Reference proteome</keyword>